<dbReference type="InterPro" id="IPR033140">
    <property type="entry name" value="Lipase_GDXG_put_SER_AS"/>
</dbReference>
<dbReference type="AlphaFoldDB" id="A0A8S0QRK7"/>
<protein>
    <submittedName>
        <fullName evidence="4">2-hydroxyisoflavanone dehydratase-like</fullName>
    </submittedName>
</protein>
<evidence type="ECO:0000256" key="1">
    <source>
        <dbReference type="ARBA" id="ARBA00010515"/>
    </source>
</evidence>
<dbReference type="InterPro" id="IPR050466">
    <property type="entry name" value="Carboxylest/Gibb_receptor"/>
</dbReference>
<evidence type="ECO:0000256" key="2">
    <source>
        <dbReference type="PROSITE-ProRule" id="PRU10038"/>
    </source>
</evidence>
<dbReference type="SUPFAM" id="SSF53474">
    <property type="entry name" value="alpha/beta-Hydrolases"/>
    <property type="match status" value="1"/>
</dbReference>
<accession>A0A8S0QRK7</accession>
<dbReference type="PANTHER" id="PTHR23024:SF479">
    <property type="entry name" value="CARBOXYLESTERASE 2-RELATED"/>
    <property type="match status" value="1"/>
</dbReference>
<gene>
    <name evidence="4" type="ORF">OLEA9_A011446</name>
</gene>
<evidence type="ECO:0000313" key="5">
    <source>
        <dbReference type="Proteomes" id="UP000594638"/>
    </source>
</evidence>
<dbReference type="Gramene" id="OE9A011446T1">
    <property type="protein sequence ID" value="OE9A011446C1"/>
    <property type="gene ID" value="OE9A011446"/>
</dbReference>
<dbReference type="Pfam" id="PF07859">
    <property type="entry name" value="Abhydrolase_3"/>
    <property type="match status" value="1"/>
</dbReference>
<dbReference type="EMBL" id="CACTIH010001882">
    <property type="protein sequence ID" value="CAA2967394.1"/>
    <property type="molecule type" value="Genomic_DNA"/>
</dbReference>
<dbReference type="InterPro" id="IPR013094">
    <property type="entry name" value="AB_hydrolase_3"/>
</dbReference>
<feature type="domain" description="Alpha/beta hydrolase fold-3" evidence="3">
    <location>
        <begin position="76"/>
        <end position="281"/>
    </location>
</feature>
<comment type="caution">
    <text evidence="4">The sequence shown here is derived from an EMBL/GenBank/DDBJ whole genome shotgun (WGS) entry which is preliminary data.</text>
</comment>
<name>A0A8S0QRK7_OLEEU</name>
<organism evidence="4 5">
    <name type="scientific">Olea europaea subsp. europaea</name>
    <dbReference type="NCBI Taxonomy" id="158383"/>
    <lineage>
        <taxon>Eukaryota</taxon>
        <taxon>Viridiplantae</taxon>
        <taxon>Streptophyta</taxon>
        <taxon>Embryophyta</taxon>
        <taxon>Tracheophyta</taxon>
        <taxon>Spermatophyta</taxon>
        <taxon>Magnoliopsida</taxon>
        <taxon>eudicotyledons</taxon>
        <taxon>Gunneridae</taxon>
        <taxon>Pentapetalae</taxon>
        <taxon>asterids</taxon>
        <taxon>lamiids</taxon>
        <taxon>Lamiales</taxon>
        <taxon>Oleaceae</taxon>
        <taxon>Oleeae</taxon>
        <taxon>Olea</taxon>
    </lineage>
</organism>
<dbReference type="PROSITE" id="PS01174">
    <property type="entry name" value="LIPASE_GDXG_SER"/>
    <property type="match status" value="1"/>
</dbReference>
<evidence type="ECO:0000313" key="4">
    <source>
        <dbReference type="EMBL" id="CAA2967394.1"/>
    </source>
</evidence>
<dbReference type="Proteomes" id="UP000594638">
    <property type="component" value="Unassembled WGS sequence"/>
</dbReference>
<reference evidence="4 5" key="1">
    <citation type="submission" date="2019-12" db="EMBL/GenBank/DDBJ databases">
        <authorList>
            <person name="Alioto T."/>
            <person name="Alioto T."/>
            <person name="Gomez Garrido J."/>
        </authorList>
    </citation>
    <scope>NUCLEOTIDE SEQUENCE [LARGE SCALE GENOMIC DNA]</scope>
</reference>
<evidence type="ECO:0000259" key="3">
    <source>
        <dbReference type="Pfam" id="PF07859"/>
    </source>
</evidence>
<dbReference type="InterPro" id="IPR029058">
    <property type="entry name" value="AB_hydrolase_fold"/>
</dbReference>
<dbReference type="GO" id="GO:0016787">
    <property type="term" value="F:hydrolase activity"/>
    <property type="evidence" value="ECO:0007669"/>
    <property type="project" value="InterPro"/>
</dbReference>
<feature type="active site" evidence="2">
    <location>
        <position position="163"/>
    </location>
</feature>
<proteinExistence type="inferred from homology"/>
<sequence>MDPNVTDLIHDFPLIFRIHKNGKIERYSVTHFVPPSHDPTTDVESKDVVISPEKPISARLFLPKNATPNRKLPLFIYIHGGGFSIESAFSPTYHNYLNTLVAEAKAIAMSIEYRLAPEHAIPACYDDCWEAIKWVELHVSGQGLDPWLNEFANFDRVFLAGDSAGANIAHNMAIRAGLGESCSGIKIDGLILVHPFFGNDEPDKLWSFICPETIGLTDPRLNPAADLDSLLKLGCNKVLVCTAAKDFLRGRGLHYYETVKKINWKGEIEILDIEEEGHVFHLFNPTSENAVLLMKKIVDFMNYCGD</sequence>
<comment type="similarity">
    <text evidence="1">Belongs to the 'GDXG' lipolytic enzyme family.</text>
</comment>
<dbReference type="PANTHER" id="PTHR23024">
    <property type="entry name" value="ARYLACETAMIDE DEACETYLASE"/>
    <property type="match status" value="1"/>
</dbReference>
<dbReference type="Gene3D" id="3.40.50.1820">
    <property type="entry name" value="alpha/beta hydrolase"/>
    <property type="match status" value="1"/>
</dbReference>
<keyword evidence="5" id="KW-1185">Reference proteome</keyword>
<dbReference type="OrthoDB" id="408631at2759"/>